<dbReference type="SUPFAM" id="SSF53850">
    <property type="entry name" value="Periplasmic binding protein-like II"/>
    <property type="match status" value="1"/>
</dbReference>
<dbReference type="PROSITE" id="PS50931">
    <property type="entry name" value="HTH_LYSR"/>
    <property type="match status" value="1"/>
</dbReference>
<dbReference type="InterPro" id="IPR005119">
    <property type="entry name" value="LysR_subst-bd"/>
</dbReference>
<dbReference type="PANTHER" id="PTHR30126:SF91">
    <property type="entry name" value="LYSR FAMILY TRANSCRIPTIONAL REGULATOR"/>
    <property type="match status" value="1"/>
</dbReference>
<evidence type="ECO:0000256" key="3">
    <source>
        <dbReference type="ARBA" id="ARBA00023125"/>
    </source>
</evidence>
<comment type="caution">
    <text evidence="6">The sequence shown here is derived from an EMBL/GenBank/DDBJ whole genome shotgun (WGS) entry which is preliminary data.</text>
</comment>
<organism evidence="6 7">
    <name type="scientific">Photobacterium swingsii</name>
    <dbReference type="NCBI Taxonomy" id="680026"/>
    <lineage>
        <taxon>Bacteria</taxon>
        <taxon>Pseudomonadati</taxon>
        <taxon>Pseudomonadota</taxon>
        <taxon>Gammaproteobacteria</taxon>
        <taxon>Vibrionales</taxon>
        <taxon>Vibrionaceae</taxon>
        <taxon>Photobacterium</taxon>
    </lineage>
</organism>
<dbReference type="GO" id="GO:0003700">
    <property type="term" value="F:DNA-binding transcription factor activity"/>
    <property type="evidence" value="ECO:0007669"/>
    <property type="project" value="InterPro"/>
</dbReference>
<dbReference type="STRING" id="680026.AB733_04600"/>
<keyword evidence="7" id="KW-1185">Reference proteome</keyword>
<dbReference type="OrthoDB" id="9786526at2"/>
<dbReference type="RefSeq" id="WP_048897715.1">
    <property type="nucleotide sequence ID" value="NZ_AP024853.1"/>
</dbReference>
<gene>
    <name evidence="6" type="ORF">C9I94_09735</name>
</gene>
<dbReference type="GO" id="GO:0000976">
    <property type="term" value="F:transcription cis-regulatory region binding"/>
    <property type="evidence" value="ECO:0007669"/>
    <property type="project" value="TreeGrafter"/>
</dbReference>
<dbReference type="InterPro" id="IPR000847">
    <property type="entry name" value="LysR_HTH_N"/>
</dbReference>
<evidence type="ECO:0000256" key="4">
    <source>
        <dbReference type="ARBA" id="ARBA00023163"/>
    </source>
</evidence>
<dbReference type="EMBL" id="PYLZ01000004">
    <property type="protein sequence ID" value="PSW25074.1"/>
    <property type="molecule type" value="Genomic_DNA"/>
</dbReference>
<protein>
    <submittedName>
        <fullName evidence="6">LysR family transcriptional regulator</fullName>
    </submittedName>
</protein>
<evidence type="ECO:0000313" key="7">
    <source>
        <dbReference type="Proteomes" id="UP000240481"/>
    </source>
</evidence>
<name>A0A0J8VDP6_9GAMM</name>
<comment type="similarity">
    <text evidence="1">Belongs to the LysR transcriptional regulatory family.</text>
</comment>
<dbReference type="Pfam" id="PF03466">
    <property type="entry name" value="LysR_substrate"/>
    <property type="match status" value="1"/>
</dbReference>
<evidence type="ECO:0000256" key="1">
    <source>
        <dbReference type="ARBA" id="ARBA00009437"/>
    </source>
</evidence>
<keyword evidence="2" id="KW-0805">Transcription regulation</keyword>
<dbReference type="Pfam" id="PF00126">
    <property type="entry name" value="HTH_1"/>
    <property type="match status" value="1"/>
</dbReference>
<proteinExistence type="inferred from homology"/>
<dbReference type="PANTHER" id="PTHR30126">
    <property type="entry name" value="HTH-TYPE TRANSCRIPTIONAL REGULATOR"/>
    <property type="match status" value="1"/>
</dbReference>
<dbReference type="Proteomes" id="UP000240481">
    <property type="component" value="Unassembled WGS sequence"/>
</dbReference>
<dbReference type="Gene3D" id="3.40.190.290">
    <property type="match status" value="1"/>
</dbReference>
<dbReference type="InterPro" id="IPR036388">
    <property type="entry name" value="WH-like_DNA-bd_sf"/>
</dbReference>
<evidence type="ECO:0000259" key="5">
    <source>
        <dbReference type="PROSITE" id="PS50931"/>
    </source>
</evidence>
<sequence length="295" mass="33146">MNFSLEQLDAFVTVYEQASFSKAATKLNKHRTTIGQVISNLEDQLAIKVFDRVGRSVKPTEDGELLYRYAKQAIEQARTFDRVALSLSYGGLESVTIAYCSFLPNKVLTDIRANLAKAFPSMRVNFIVRTKPEIKKGIQDGSIHFGMVNVHHSTLINSIDYTLLNHISFAPFVGKSHPISAIPTAEQYGALKTSRQFVLKSLIDDEMGEKVILSPNYEVIDQLSLIVRFVEQGLGWSVLPTKIIHSEYISEHLVKLPAEQLKDDLKIPLALWCPHSKQITKVKENIIATIAQYTQ</sequence>
<dbReference type="FunFam" id="1.10.10.10:FF:000001">
    <property type="entry name" value="LysR family transcriptional regulator"/>
    <property type="match status" value="1"/>
</dbReference>
<evidence type="ECO:0000256" key="2">
    <source>
        <dbReference type="ARBA" id="ARBA00023015"/>
    </source>
</evidence>
<reference evidence="6 7" key="1">
    <citation type="submission" date="2018-01" db="EMBL/GenBank/DDBJ databases">
        <title>Whole genome sequencing of Histamine producing bacteria.</title>
        <authorList>
            <person name="Butler K."/>
        </authorList>
    </citation>
    <scope>NUCLEOTIDE SEQUENCE [LARGE SCALE GENOMIC DNA]</scope>
    <source>
        <strain evidence="6 7">DSM 24669</strain>
    </source>
</reference>
<feature type="domain" description="HTH lysR-type" evidence="5">
    <location>
        <begin position="1"/>
        <end position="60"/>
    </location>
</feature>
<evidence type="ECO:0000313" key="6">
    <source>
        <dbReference type="EMBL" id="PSW25074.1"/>
    </source>
</evidence>
<dbReference type="CDD" id="cd05466">
    <property type="entry name" value="PBP2_LTTR_substrate"/>
    <property type="match status" value="1"/>
</dbReference>
<accession>A0A0J8VDP6</accession>
<dbReference type="Gene3D" id="1.10.10.10">
    <property type="entry name" value="Winged helix-like DNA-binding domain superfamily/Winged helix DNA-binding domain"/>
    <property type="match status" value="1"/>
</dbReference>
<keyword evidence="4" id="KW-0804">Transcription</keyword>
<keyword evidence="3" id="KW-0238">DNA-binding</keyword>
<dbReference type="SUPFAM" id="SSF46785">
    <property type="entry name" value="Winged helix' DNA-binding domain"/>
    <property type="match status" value="1"/>
</dbReference>
<dbReference type="AlphaFoldDB" id="A0A0J8VDP6"/>
<dbReference type="InterPro" id="IPR036390">
    <property type="entry name" value="WH_DNA-bd_sf"/>
</dbReference>